<dbReference type="EMBL" id="CP071794">
    <property type="protein sequence ID" value="QTD56478.1"/>
    <property type="molecule type" value="Genomic_DNA"/>
</dbReference>
<protein>
    <submittedName>
        <fullName evidence="2">Uncharacterized protein</fullName>
    </submittedName>
</protein>
<evidence type="ECO:0000313" key="2">
    <source>
        <dbReference type="EMBL" id="QTD56478.1"/>
    </source>
</evidence>
<reference evidence="2 3" key="1">
    <citation type="submission" date="2021-03" db="EMBL/GenBank/DDBJ databases">
        <title>Complete genome of Parasphingorhabdus_sp.JHSY0214.</title>
        <authorList>
            <person name="Yoo J.H."/>
            <person name="Bae J.W."/>
        </authorList>
    </citation>
    <scope>NUCLEOTIDE SEQUENCE [LARGE SCALE GENOMIC DNA]</scope>
    <source>
        <strain evidence="2 3">JHSY0214</strain>
    </source>
</reference>
<dbReference type="Proteomes" id="UP000663923">
    <property type="component" value="Chromosome"/>
</dbReference>
<gene>
    <name evidence="2" type="ORF">J4G78_02460</name>
</gene>
<keyword evidence="3" id="KW-1185">Reference proteome</keyword>
<feature type="region of interest" description="Disordered" evidence="1">
    <location>
        <begin position="112"/>
        <end position="145"/>
    </location>
</feature>
<proteinExistence type="predicted"/>
<accession>A0ABX7T6E1</accession>
<organism evidence="2 3">
    <name type="scientific">Parasphingorhabdus cellanae</name>
    <dbReference type="NCBI Taxonomy" id="2806553"/>
    <lineage>
        <taxon>Bacteria</taxon>
        <taxon>Pseudomonadati</taxon>
        <taxon>Pseudomonadota</taxon>
        <taxon>Alphaproteobacteria</taxon>
        <taxon>Sphingomonadales</taxon>
        <taxon>Sphingomonadaceae</taxon>
        <taxon>Parasphingorhabdus</taxon>
    </lineage>
</organism>
<dbReference type="RefSeq" id="WP_207988298.1">
    <property type="nucleotide sequence ID" value="NZ_CP071794.1"/>
</dbReference>
<sequence>MNNMQSKKRLLGVCRLQAKLTRRDLVHAERRAAQLEMSHAQLLAMANEMLCARDCDQSTMLAGRLEFGHRLITLSSVQKNEIAEAEKTASALRSSAHASKQREERADLNFRHARKSHHQRSLEKQPHRVAKQGVALTKAKRGFSS</sequence>
<name>A0ABX7T6E1_9SPHN</name>
<evidence type="ECO:0000313" key="3">
    <source>
        <dbReference type="Proteomes" id="UP000663923"/>
    </source>
</evidence>
<feature type="region of interest" description="Disordered" evidence="1">
    <location>
        <begin position="88"/>
        <end position="107"/>
    </location>
</feature>
<evidence type="ECO:0000256" key="1">
    <source>
        <dbReference type="SAM" id="MobiDB-lite"/>
    </source>
</evidence>